<keyword evidence="2" id="KW-1185">Reference proteome</keyword>
<reference evidence="1 2" key="1">
    <citation type="journal article" date="2014" name="FEMS Microbiol. Lett.">
        <title>The genome of the Erwinia amylovora phage PhiEaH1 reveals greater diversity and broadens the applicability of phages for the treatment of fire blight.</title>
        <authorList>
            <person name="Meczker K."/>
            <person name="Domotor D."/>
            <person name="Vass J."/>
            <person name="Rakhely G."/>
            <person name="Schneider G."/>
            <person name="Kovacs T."/>
        </authorList>
    </citation>
    <scope>NUCLEOTIDE SEQUENCE [LARGE SCALE GENOMIC DNA]</scope>
</reference>
<protein>
    <submittedName>
        <fullName evidence="1">Uncharacterized protein</fullName>
    </submittedName>
</protein>
<name>W8CZG9_9CAUD</name>
<dbReference type="KEGG" id="vg:18501107"/>
<evidence type="ECO:0000313" key="2">
    <source>
        <dbReference type="Proteomes" id="UP000204235"/>
    </source>
</evidence>
<sequence length="304" mass="33603">MGSRTSRSFRPNPDVSGGDGNVPVEEFGVTMIYPYNVANVASFLTMVDGVISRAPENAAYIKNLLVRQPFFGRTGVEFNEAEVLLLNDAYIGTALVQGGIRDNEIHFAAVEAAHEVKLALPHRKIEVIVDGVMQEGVSERFWDRAYHNGNVPLLVPRYRSEDIFNNLLFTAPLTTWAASGAGPLYPDRDYIAAGSKYVLSAFVAALARHVGKPGNVFVTASGESLNLNATAPASVYPKPETWKAQGMMDAHLRSLKGWLNVSLTTAQQTQFKNDGWYERIERLLYGVYFSNYYWCQRIAVTGKA</sequence>
<accession>W8CZG9</accession>
<proteinExistence type="predicted"/>
<dbReference type="EMBL" id="KF623294">
    <property type="protein sequence ID" value="AGX01942.1"/>
    <property type="molecule type" value="Genomic_DNA"/>
</dbReference>
<dbReference type="RefSeq" id="YP_009010271.1">
    <property type="nucleotide sequence ID" value="NC_023610.1"/>
</dbReference>
<evidence type="ECO:0000313" key="1">
    <source>
        <dbReference type="EMBL" id="AGX01942.1"/>
    </source>
</evidence>
<dbReference type="GeneID" id="18501107"/>
<organism evidence="1 2">
    <name type="scientific">Erwinia phage PhiEaH1</name>
    <dbReference type="NCBI Taxonomy" id="1401669"/>
    <lineage>
        <taxon>Viruses</taxon>
        <taxon>Duplodnaviria</taxon>
        <taxon>Heunggongvirae</taxon>
        <taxon>Uroviricota</taxon>
        <taxon>Caudoviricetes</taxon>
        <taxon>Chimalliviridae</taxon>
        <taxon>Iapetusvirus</taxon>
        <taxon>Iapetusvirus EaH1</taxon>
    </lineage>
</organism>
<dbReference type="Proteomes" id="UP000204235">
    <property type="component" value="Segment"/>
</dbReference>